<keyword evidence="11" id="KW-0472">Membrane</keyword>
<evidence type="ECO:0000256" key="11">
    <source>
        <dbReference type="ARBA" id="ARBA00023136"/>
    </source>
</evidence>
<dbReference type="InterPro" id="IPR004014">
    <property type="entry name" value="ATPase_P-typ_cation-transptr_N"/>
</dbReference>
<name>A0AAD3Y4E9_NEPGR</name>
<comment type="similarity">
    <text evidence="3">Belongs to the cation transport ATPase (P-type) (TC 3.A.3) family. Type IIIA subfamily.</text>
</comment>
<dbReference type="GO" id="GO:0005524">
    <property type="term" value="F:ATP binding"/>
    <property type="evidence" value="ECO:0007669"/>
    <property type="project" value="UniProtKB-KW"/>
</dbReference>
<keyword evidence="7" id="KW-0067">ATP-binding</keyword>
<evidence type="ECO:0000256" key="1">
    <source>
        <dbReference type="ARBA" id="ARBA00003417"/>
    </source>
</evidence>
<dbReference type="InterPro" id="IPR059000">
    <property type="entry name" value="ATPase_P-type_domA"/>
</dbReference>
<evidence type="ECO:0000313" key="13">
    <source>
        <dbReference type="EMBL" id="GMH28768.1"/>
    </source>
</evidence>
<keyword evidence="9" id="KW-1278">Translocase</keyword>
<sequence>MRFYEKLSLISTAETRAYLRGMGSRAKLAASVGGFNNGNPNAKVLTRDEIGVWKTVLPNETAGSAPTPHDSVDEANVFSHLQPNRPKSLRIPTTKLFTTPLKETTSVEEVSKQLRCFKEDLTKVESQRLEIFGQNKREDKKDSKFLKFLGLMWSPLSWVMEATAIMTIALANEGGKPPDYPCVIGFIDENNAEMAVAALMANLVSKTKVLRDRKWSEKEAAILAPEDLINIKLGDIVLADARLLEGDPLKINQATLTGVSLPFTKNPGDETFADPTCKQGKIEAVVMATGIYALCGKAAHLVDSTWSLWPLL</sequence>
<evidence type="ECO:0000256" key="3">
    <source>
        <dbReference type="ARBA" id="ARBA00008804"/>
    </source>
</evidence>
<dbReference type="SUPFAM" id="SSF81665">
    <property type="entry name" value="Calcium ATPase, transmembrane domain M"/>
    <property type="match status" value="1"/>
</dbReference>
<keyword evidence="5" id="KW-0812">Transmembrane</keyword>
<comment type="function">
    <text evidence="1">The plasma membrane ATPase of plants and fungi is a hydrogen ion pump. The proton gradient it generates drives the active transport of nutrients by H(+)-symport. The resulting external acidification and/or internal alkinization may mediate growth responses.</text>
</comment>
<dbReference type="AlphaFoldDB" id="A0AAD3Y4E9"/>
<dbReference type="GO" id="GO:0016020">
    <property type="term" value="C:membrane"/>
    <property type="evidence" value="ECO:0007669"/>
    <property type="project" value="UniProtKB-SubCell"/>
</dbReference>
<dbReference type="InterPro" id="IPR008250">
    <property type="entry name" value="ATPase_P-typ_transduc_dom_A_sf"/>
</dbReference>
<dbReference type="Pfam" id="PF00690">
    <property type="entry name" value="Cation_ATPase_N"/>
    <property type="match status" value="1"/>
</dbReference>
<dbReference type="SMART" id="SM00831">
    <property type="entry name" value="Cation_ATPase_N"/>
    <property type="match status" value="1"/>
</dbReference>
<evidence type="ECO:0000256" key="5">
    <source>
        <dbReference type="ARBA" id="ARBA00022692"/>
    </source>
</evidence>
<gene>
    <name evidence="13" type="ORF">Nepgr_030611</name>
</gene>
<dbReference type="FunFam" id="2.70.150.10:FF:000042">
    <property type="entry name" value="Plasma membrane ATPase"/>
    <property type="match status" value="1"/>
</dbReference>
<keyword evidence="8" id="KW-0460">Magnesium</keyword>
<protein>
    <recommendedName>
        <fullName evidence="12">Cation-transporting P-type ATPase N-terminal domain-containing protein</fullName>
    </recommendedName>
</protein>
<evidence type="ECO:0000256" key="6">
    <source>
        <dbReference type="ARBA" id="ARBA00022741"/>
    </source>
</evidence>
<dbReference type="Pfam" id="PF00122">
    <property type="entry name" value="E1-E2_ATPase"/>
    <property type="match status" value="1"/>
</dbReference>
<keyword evidence="10" id="KW-1133">Transmembrane helix</keyword>
<evidence type="ECO:0000256" key="8">
    <source>
        <dbReference type="ARBA" id="ARBA00022842"/>
    </source>
</evidence>
<dbReference type="Gene3D" id="2.70.150.10">
    <property type="entry name" value="Calcium-transporting ATPase, cytoplasmic transduction domain A"/>
    <property type="match status" value="1"/>
</dbReference>
<comment type="caution">
    <text evidence="13">The sequence shown here is derived from an EMBL/GenBank/DDBJ whole genome shotgun (WGS) entry which is preliminary data.</text>
</comment>
<evidence type="ECO:0000256" key="10">
    <source>
        <dbReference type="ARBA" id="ARBA00022989"/>
    </source>
</evidence>
<reference evidence="13" key="1">
    <citation type="submission" date="2023-05" db="EMBL/GenBank/DDBJ databases">
        <title>Nepenthes gracilis genome sequencing.</title>
        <authorList>
            <person name="Fukushima K."/>
        </authorList>
    </citation>
    <scope>NUCLEOTIDE SEQUENCE</scope>
    <source>
        <strain evidence="13">SING2019-196</strain>
    </source>
</reference>
<dbReference type="EMBL" id="BSYO01000035">
    <property type="protein sequence ID" value="GMH28768.1"/>
    <property type="molecule type" value="Genomic_DNA"/>
</dbReference>
<dbReference type="SUPFAM" id="SSF81653">
    <property type="entry name" value="Calcium ATPase, transduction domain A"/>
    <property type="match status" value="1"/>
</dbReference>
<dbReference type="Gene3D" id="1.20.1110.10">
    <property type="entry name" value="Calcium-transporting ATPase, transmembrane domain"/>
    <property type="match status" value="1"/>
</dbReference>
<comment type="subcellular location">
    <subcellularLocation>
        <location evidence="2">Membrane</location>
        <topology evidence="2">Multi-pass membrane protein</topology>
    </subcellularLocation>
</comment>
<keyword evidence="14" id="KW-1185">Reference proteome</keyword>
<evidence type="ECO:0000256" key="2">
    <source>
        <dbReference type="ARBA" id="ARBA00004141"/>
    </source>
</evidence>
<keyword evidence="6" id="KW-0547">Nucleotide-binding</keyword>
<accession>A0AAD3Y4E9</accession>
<dbReference type="InterPro" id="IPR023298">
    <property type="entry name" value="ATPase_P-typ_TM_dom_sf"/>
</dbReference>
<organism evidence="13 14">
    <name type="scientific">Nepenthes gracilis</name>
    <name type="common">Slender pitcher plant</name>
    <dbReference type="NCBI Taxonomy" id="150966"/>
    <lineage>
        <taxon>Eukaryota</taxon>
        <taxon>Viridiplantae</taxon>
        <taxon>Streptophyta</taxon>
        <taxon>Embryophyta</taxon>
        <taxon>Tracheophyta</taxon>
        <taxon>Spermatophyta</taxon>
        <taxon>Magnoliopsida</taxon>
        <taxon>eudicotyledons</taxon>
        <taxon>Gunneridae</taxon>
        <taxon>Pentapetalae</taxon>
        <taxon>Caryophyllales</taxon>
        <taxon>Nepenthaceae</taxon>
        <taxon>Nepenthes</taxon>
    </lineage>
</organism>
<evidence type="ECO:0000256" key="9">
    <source>
        <dbReference type="ARBA" id="ARBA00022967"/>
    </source>
</evidence>
<evidence type="ECO:0000256" key="7">
    <source>
        <dbReference type="ARBA" id="ARBA00022840"/>
    </source>
</evidence>
<keyword evidence="4" id="KW-0597">Phosphoprotein</keyword>
<evidence type="ECO:0000313" key="14">
    <source>
        <dbReference type="Proteomes" id="UP001279734"/>
    </source>
</evidence>
<proteinExistence type="inferred from homology"/>
<evidence type="ECO:0000256" key="4">
    <source>
        <dbReference type="ARBA" id="ARBA00022553"/>
    </source>
</evidence>
<dbReference type="Proteomes" id="UP001279734">
    <property type="component" value="Unassembled WGS sequence"/>
</dbReference>
<evidence type="ECO:0000259" key="12">
    <source>
        <dbReference type="SMART" id="SM00831"/>
    </source>
</evidence>
<dbReference type="PANTHER" id="PTHR42861">
    <property type="entry name" value="CALCIUM-TRANSPORTING ATPASE"/>
    <property type="match status" value="1"/>
</dbReference>
<feature type="domain" description="Cation-transporting P-type ATPase N-terminal" evidence="12">
    <location>
        <begin position="101"/>
        <end position="172"/>
    </location>
</feature>